<organism evidence="1 2">
    <name type="scientific">Rosa chinensis</name>
    <name type="common">China rose</name>
    <dbReference type="NCBI Taxonomy" id="74649"/>
    <lineage>
        <taxon>Eukaryota</taxon>
        <taxon>Viridiplantae</taxon>
        <taxon>Streptophyta</taxon>
        <taxon>Embryophyta</taxon>
        <taxon>Tracheophyta</taxon>
        <taxon>Spermatophyta</taxon>
        <taxon>Magnoliopsida</taxon>
        <taxon>eudicotyledons</taxon>
        <taxon>Gunneridae</taxon>
        <taxon>Pentapetalae</taxon>
        <taxon>rosids</taxon>
        <taxon>fabids</taxon>
        <taxon>Rosales</taxon>
        <taxon>Rosaceae</taxon>
        <taxon>Rosoideae</taxon>
        <taxon>Rosoideae incertae sedis</taxon>
        <taxon>Rosa</taxon>
    </lineage>
</organism>
<proteinExistence type="predicted"/>
<dbReference type="AlphaFoldDB" id="A0A2P6R601"/>
<dbReference type="Proteomes" id="UP000238479">
    <property type="component" value="Chromosome 3"/>
</dbReference>
<keyword evidence="2" id="KW-1185">Reference proteome</keyword>
<protein>
    <submittedName>
        <fullName evidence="1">Uncharacterized protein</fullName>
    </submittedName>
</protein>
<dbReference type="Gramene" id="PRQ41848">
    <property type="protein sequence ID" value="PRQ41848"/>
    <property type="gene ID" value="RchiOBHm_Chr3g0451181"/>
</dbReference>
<reference evidence="1 2" key="1">
    <citation type="journal article" date="2018" name="Nat. Genet.">
        <title>The Rosa genome provides new insights in the design of modern roses.</title>
        <authorList>
            <person name="Bendahmane M."/>
        </authorList>
    </citation>
    <scope>NUCLEOTIDE SEQUENCE [LARGE SCALE GENOMIC DNA]</scope>
    <source>
        <strain evidence="2">cv. Old Blush</strain>
    </source>
</reference>
<evidence type="ECO:0000313" key="2">
    <source>
        <dbReference type="Proteomes" id="UP000238479"/>
    </source>
</evidence>
<sequence>METLFPMNEDGSQKQKLHSYSRKILSLKPLTISLAPLLICKILQKKVEKIINNIQKNSFLSEHQIC</sequence>
<name>A0A2P6R601_ROSCH</name>
<accession>A0A2P6R601</accession>
<dbReference type="EMBL" id="PDCK01000041">
    <property type="protein sequence ID" value="PRQ41848.1"/>
    <property type="molecule type" value="Genomic_DNA"/>
</dbReference>
<evidence type="ECO:0000313" key="1">
    <source>
        <dbReference type="EMBL" id="PRQ41848.1"/>
    </source>
</evidence>
<comment type="caution">
    <text evidence="1">The sequence shown here is derived from an EMBL/GenBank/DDBJ whole genome shotgun (WGS) entry which is preliminary data.</text>
</comment>
<gene>
    <name evidence="1" type="ORF">RchiOBHm_Chr3g0451181</name>
</gene>